<dbReference type="PROSITE" id="PS50093">
    <property type="entry name" value="PKD"/>
    <property type="match status" value="1"/>
</dbReference>
<proteinExistence type="predicted"/>
<protein>
    <submittedName>
        <fullName evidence="3">PKD domain containing protein</fullName>
    </submittedName>
</protein>
<keyword evidence="1" id="KW-1133">Transmembrane helix</keyword>
<dbReference type="AlphaFoldDB" id="M0HRM6"/>
<dbReference type="CDD" id="cd00146">
    <property type="entry name" value="PKD"/>
    <property type="match status" value="1"/>
</dbReference>
<dbReference type="STRING" id="1230453.C453_08138"/>
<dbReference type="Gene3D" id="2.60.40.10">
    <property type="entry name" value="Immunoglobulins"/>
    <property type="match status" value="1"/>
</dbReference>
<accession>M0HRM6</accession>
<sequence>MVVRDDRAVSTTVTHVLAIAIVTVLLSGLVVSASGALQEEQERATRQELNTVGNRIAAGIASLDSVSETGGTVSLELRLSRKIGGESYTVSLQDGSACSEEALGADSCLSLRTASGEETILVPVMNQTPVSIEERAPGRFHLQTEPTTREIEPRNLNERSDVSPNIGVGAGVTRSIVAQEPAEQPRPIAGFVFDPTAPEPGESISFSASTSEGLGTTLSDYDWTFDGGTPKSGETISHSFATPGVHPVNLTVSDDDGRSDSIEKSVRVTGLVYNNDVTTTDLEGDGTDAGVQMSFTNTFGTAVTVKQIQVNTSDDVTLLTDRLYDPPPEGVEFYTTASGEDRRVDYGGGESIPRAGLIIDLEAKEDDDDEGSIEVDDGDDITLYFNEFADENGDVDMSGEPIVVTVRYEYSGTNFVTRVEVTP</sequence>
<dbReference type="InterPro" id="IPR013783">
    <property type="entry name" value="Ig-like_fold"/>
</dbReference>
<name>M0HRM6_HALEO</name>
<dbReference type="Pfam" id="PF23928">
    <property type="entry name" value="DUF7266"/>
    <property type="match status" value="1"/>
</dbReference>
<dbReference type="EMBL" id="AOLK01000015">
    <property type="protein sequence ID" value="ELZ85769.1"/>
    <property type="molecule type" value="Genomic_DNA"/>
</dbReference>
<dbReference type="InterPro" id="IPR000601">
    <property type="entry name" value="PKD_dom"/>
</dbReference>
<keyword evidence="1" id="KW-0472">Membrane</keyword>
<reference evidence="3 4" key="1">
    <citation type="journal article" date="2014" name="PLoS Genet.">
        <title>Phylogenetically driven sequencing of extremely halophilic archaea reveals strategies for static and dynamic osmo-response.</title>
        <authorList>
            <person name="Becker E.A."/>
            <person name="Seitzer P.M."/>
            <person name="Tritt A."/>
            <person name="Larsen D."/>
            <person name="Krusor M."/>
            <person name="Yao A.I."/>
            <person name="Wu D."/>
            <person name="Madern D."/>
            <person name="Eisen J.A."/>
            <person name="Darling A.E."/>
            <person name="Facciotti M.T."/>
        </authorList>
    </citation>
    <scope>NUCLEOTIDE SEQUENCE [LARGE SCALE GENOMIC DNA]</scope>
    <source>
        <strain evidence="3 4">ATCC BAA-1513</strain>
    </source>
</reference>
<evidence type="ECO:0000256" key="1">
    <source>
        <dbReference type="SAM" id="Phobius"/>
    </source>
</evidence>
<dbReference type="InterPro" id="IPR055690">
    <property type="entry name" value="DUF7266"/>
</dbReference>
<evidence type="ECO:0000313" key="4">
    <source>
        <dbReference type="Proteomes" id="UP000011612"/>
    </source>
</evidence>
<evidence type="ECO:0000313" key="3">
    <source>
        <dbReference type="EMBL" id="ELZ85769.1"/>
    </source>
</evidence>
<dbReference type="InterPro" id="IPR022409">
    <property type="entry name" value="PKD/Chitinase_dom"/>
</dbReference>
<dbReference type="Pfam" id="PF18911">
    <property type="entry name" value="PKD_4"/>
    <property type="match status" value="1"/>
</dbReference>
<organism evidence="3 4">
    <name type="scientific">Haloferax elongans ATCC BAA-1513</name>
    <dbReference type="NCBI Taxonomy" id="1230453"/>
    <lineage>
        <taxon>Archaea</taxon>
        <taxon>Methanobacteriati</taxon>
        <taxon>Methanobacteriota</taxon>
        <taxon>Stenosarchaea group</taxon>
        <taxon>Halobacteria</taxon>
        <taxon>Halobacteriales</taxon>
        <taxon>Haloferacaceae</taxon>
        <taxon>Haloferax</taxon>
    </lineage>
</organism>
<keyword evidence="1" id="KW-0812">Transmembrane</keyword>
<evidence type="ECO:0000259" key="2">
    <source>
        <dbReference type="PROSITE" id="PS50093"/>
    </source>
</evidence>
<dbReference type="Proteomes" id="UP000011612">
    <property type="component" value="Unassembled WGS sequence"/>
</dbReference>
<keyword evidence="4" id="KW-1185">Reference proteome</keyword>
<dbReference type="OrthoDB" id="8638at2157"/>
<feature type="transmembrane region" description="Helical" evidence="1">
    <location>
        <begin position="12"/>
        <end position="37"/>
    </location>
</feature>
<dbReference type="InterPro" id="IPR035986">
    <property type="entry name" value="PKD_dom_sf"/>
</dbReference>
<dbReference type="SMART" id="SM00089">
    <property type="entry name" value="PKD"/>
    <property type="match status" value="1"/>
</dbReference>
<feature type="domain" description="PKD" evidence="2">
    <location>
        <begin position="187"/>
        <end position="269"/>
    </location>
</feature>
<dbReference type="RefSeq" id="WP_008323772.1">
    <property type="nucleotide sequence ID" value="NZ_AOLK01000015.1"/>
</dbReference>
<comment type="caution">
    <text evidence="3">The sequence shown here is derived from an EMBL/GenBank/DDBJ whole genome shotgun (WGS) entry which is preliminary data.</text>
</comment>
<dbReference type="SUPFAM" id="SSF49299">
    <property type="entry name" value="PKD domain"/>
    <property type="match status" value="1"/>
</dbReference>
<gene>
    <name evidence="3" type="ORF">C453_08138</name>
</gene>
<dbReference type="PATRIC" id="fig|1230453.4.peg.1583"/>